<dbReference type="STRING" id="328396.RU93_GL000734"/>
<dbReference type="CDD" id="cd09083">
    <property type="entry name" value="EEP-1"/>
    <property type="match status" value="1"/>
</dbReference>
<evidence type="ECO:0000259" key="1">
    <source>
        <dbReference type="Pfam" id="PF03372"/>
    </source>
</evidence>
<dbReference type="InterPro" id="IPR036691">
    <property type="entry name" value="Endo/exonu/phosph_ase_sf"/>
</dbReference>
<gene>
    <name evidence="2" type="ORF">RU93_GL000734</name>
</gene>
<organism evidence="2 3">
    <name type="scientific">Enterococcus aquimarinus</name>
    <dbReference type="NCBI Taxonomy" id="328396"/>
    <lineage>
        <taxon>Bacteria</taxon>
        <taxon>Bacillati</taxon>
        <taxon>Bacillota</taxon>
        <taxon>Bacilli</taxon>
        <taxon>Lactobacillales</taxon>
        <taxon>Enterococcaceae</taxon>
        <taxon>Enterococcus</taxon>
    </lineage>
</organism>
<dbReference type="SUPFAM" id="SSF56219">
    <property type="entry name" value="DNase I-like"/>
    <property type="match status" value="1"/>
</dbReference>
<feature type="domain" description="Endonuclease/exonuclease/phosphatase" evidence="1">
    <location>
        <begin position="7"/>
        <end position="249"/>
    </location>
</feature>
<dbReference type="Proteomes" id="UP000182149">
    <property type="component" value="Unassembled WGS sequence"/>
</dbReference>
<dbReference type="PANTHER" id="PTHR12121">
    <property type="entry name" value="CARBON CATABOLITE REPRESSOR PROTEIN 4"/>
    <property type="match status" value="1"/>
</dbReference>
<evidence type="ECO:0000313" key="3">
    <source>
        <dbReference type="Proteomes" id="UP000182149"/>
    </source>
</evidence>
<reference evidence="2 3" key="1">
    <citation type="submission" date="2014-12" db="EMBL/GenBank/DDBJ databases">
        <title>Draft genome sequences of 29 type strains of Enterococci.</title>
        <authorList>
            <person name="Zhong Z."/>
            <person name="Sun Z."/>
            <person name="Liu W."/>
            <person name="Zhang W."/>
            <person name="Zhang H."/>
        </authorList>
    </citation>
    <scope>NUCLEOTIDE SEQUENCE [LARGE SCALE GENOMIC DNA]</scope>
    <source>
        <strain evidence="2 3">DSM 17690</strain>
    </source>
</reference>
<dbReference type="PANTHER" id="PTHR12121:SF36">
    <property type="entry name" value="ENDONUCLEASE_EXONUCLEASE_PHOSPHATASE DOMAIN-CONTAINING PROTEIN"/>
    <property type="match status" value="1"/>
</dbReference>
<dbReference type="EMBL" id="JXKD01000015">
    <property type="protein sequence ID" value="OJG09574.1"/>
    <property type="molecule type" value="Genomic_DNA"/>
</dbReference>
<keyword evidence="3" id="KW-1185">Reference proteome</keyword>
<evidence type="ECO:0000313" key="2">
    <source>
        <dbReference type="EMBL" id="OJG09574.1"/>
    </source>
</evidence>
<dbReference type="OrthoDB" id="9793162at2"/>
<accession>A0A1L8QPY9</accession>
<sequence length="258" mass="29640">MTELRVATYNIRMDAVEDGDWAWTARKEHVLDLITYHDWDLFGIQEALPHQLMELKTLTDYAFIGTAREDGINTGEYNGVFYKKERFECIEEKTFWLSETPDVPSIHPTAGCHRLCVLGLFQDQKSGAHFAFGDTHLDHVSEEARELGAQLIIDNGLSKFKEYPTILVGDFNAEPTERAYQLLKNQLNDSRYVDGVFSYGPKGTFNEFRYDCPWRELVEIDFIFVSKEITVKKVGTLTDSVDNHFPSDHFPVEATIII</sequence>
<proteinExistence type="predicted"/>
<dbReference type="GO" id="GO:0000175">
    <property type="term" value="F:3'-5'-RNA exonuclease activity"/>
    <property type="evidence" value="ECO:0007669"/>
    <property type="project" value="TreeGrafter"/>
</dbReference>
<dbReference type="InterPro" id="IPR005135">
    <property type="entry name" value="Endo/exonuclease/phosphatase"/>
</dbReference>
<dbReference type="Pfam" id="PF03372">
    <property type="entry name" value="Exo_endo_phos"/>
    <property type="match status" value="1"/>
</dbReference>
<dbReference type="Gene3D" id="3.60.10.10">
    <property type="entry name" value="Endonuclease/exonuclease/phosphatase"/>
    <property type="match status" value="1"/>
</dbReference>
<protein>
    <recommendedName>
        <fullName evidence="1">Endonuclease/exonuclease/phosphatase domain-containing protein</fullName>
    </recommendedName>
</protein>
<name>A0A1L8QPY9_9ENTE</name>
<dbReference type="RefSeq" id="WP_071875429.1">
    <property type="nucleotide sequence ID" value="NZ_JBHSHF010000005.1"/>
</dbReference>
<comment type="caution">
    <text evidence="2">The sequence shown here is derived from an EMBL/GenBank/DDBJ whole genome shotgun (WGS) entry which is preliminary data.</text>
</comment>
<dbReference type="AlphaFoldDB" id="A0A1L8QPY9"/>
<dbReference type="InterPro" id="IPR050410">
    <property type="entry name" value="CCR4/nocturin_mRNA_transcr"/>
</dbReference>